<dbReference type="AlphaFoldDB" id="A0AB34K4Y7"/>
<organism evidence="2 3">
    <name type="scientific">Prymnesium parvum</name>
    <name type="common">Toxic golden alga</name>
    <dbReference type="NCBI Taxonomy" id="97485"/>
    <lineage>
        <taxon>Eukaryota</taxon>
        <taxon>Haptista</taxon>
        <taxon>Haptophyta</taxon>
        <taxon>Prymnesiophyceae</taxon>
        <taxon>Prymnesiales</taxon>
        <taxon>Prymnesiaceae</taxon>
        <taxon>Prymnesium</taxon>
    </lineage>
</organism>
<evidence type="ECO:0000313" key="2">
    <source>
        <dbReference type="EMBL" id="KAL1527800.1"/>
    </source>
</evidence>
<protein>
    <submittedName>
        <fullName evidence="2">Uncharacterized protein</fullName>
    </submittedName>
</protein>
<proteinExistence type="predicted"/>
<evidence type="ECO:0000313" key="3">
    <source>
        <dbReference type="Proteomes" id="UP001515480"/>
    </source>
</evidence>
<feature type="region of interest" description="Disordered" evidence="1">
    <location>
        <begin position="401"/>
        <end position="426"/>
    </location>
</feature>
<sequence length="426" mass="48286">MLHSQCVTMIPLTGIPHHKIISTVRTNATRWGNQKAQVTRNILMRPIQDAVLTKYKREHIGETVLLEQEEPDPYVSDADFPRTPFASTMSSVTRRDVGLTSEMWNASLELEAFMERPWHIKELIEKNTFLTGAQMLYIMMSLKSANKETCNLQIKTFPQSIKLCDRVRKSAEVKADSVHPMVVTARAELVKQLVQRFLTKMPSETRLVQLFMSKQADASKVLPVEWVQAAKAFYLVWLRKAASKLDVGSAGVLPRNATNRPCTVHLFDGLGDDEDGELASSSPTGAGSDAVTTEVQRYLLLPASQIDAFREENGMVNEFKMFFTLRAEFPIHYHVFRQTVVHISHEANAEDTFSLSGSLSNDNTHTGPGFLSRLTRMQRNKTRYMPSAAKILEKYKEKFRQPRLGEDVAEAPSEDDEYQEIEDDED</sequence>
<comment type="caution">
    <text evidence="2">The sequence shown here is derived from an EMBL/GenBank/DDBJ whole genome shotgun (WGS) entry which is preliminary data.</text>
</comment>
<dbReference type="EMBL" id="JBGBPQ010000002">
    <property type="protein sequence ID" value="KAL1527800.1"/>
    <property type="molecule type" value="Genomic_DNA"/>
</dbReference>
<accession>A0AB34K4Y7</accession>
<keyword evidence="3" id="KW-1185">Reference proteome</keyword>
<dbReference type="Proteomes" id="UP001515480">
    <property type="component" value="Unassembled WGS sequence"/>
</dbReference>
<feature type="compositionally biased region" description="Acidic residues" evidence="1">
    <location>
        <begin position="407"/>
        <end position="426"/>
    </location>
</feature>
<gene>
    <name evidence="2" type="ORF">AB1Y20_009183</name>
</gene>
<reference evidence="2 3" key="1">
    <citation type="journal article" date="2024" name="Science">
        <title>Giant polyketide synthase enzymes in the biosynthesis of giant marine polyether toxins.</title>
        <authorList>
            <person name="Fallon T.R."/>
            <person name="Shende V.V."/>
            <person name="Wierzbicki I.H."/>
            <person name="Pendleton A.L."/>
            <person name="Watervoot N.F."/>
            <person name="Auber R.P."/>
            <person name="Gonzalez D.J."/>
            <person name="Wisecaver J.H."/>
            <person name="Moore B.S."/>
        </authorList>
    </citation>
    <scope>NUCLEOTIDE SEQUENCE [LARGE SCALE GENOMIC DNA]</scope>
    <source>
        <strain evidence="2 3">12B1</strain>
    </source>
</reference>
<name>A0AB34K4Y7_PRYPA</name>
<evidence type="ECO:0000256" key="1">
    <source>
        <dbReference type="SAM" id="MobiDB-lite"/>
    </source>
</evidence>